<feature type="non-terminal residue" evidence="2">
    <location>
        <position position="1"/>
    </location>
</feature>
<proteinExistence type="predicted"/>
<dbReference type="AlphaFoldDB" id="X1FTH6"/>
<reference evidence="2" key="1">
    <citation type="journal article" date="2014" name="Front. Microbiol.">
        <title>High frequency of phylogenetically diverse reductive dehalogenase-homologous genes in deep subseafloor sedimentary metagenomes.</title>
        <authorList>
            <person name="Kawai M."/>
            <person name="Futagami T."/>
            <person name="Toyoda A."/>
            <person name="Takaki Y."/>
            <person name="Nishi S."/>
            <person name="Hori S."/>
            <person name="Arai W."/>
            <person name="Tsubouchi T."/>
            <person name="Morono Y."/>
            <person name="Uchiyama I."/>
            <person name="Ito T."/>
            <person name="Fujiyama A."/>
            <person name="Inagaki F."/>
            <person name="Takami H."/>
        </authorList>
    </citation>
    <scope>NUCLEOTIDE SEQUENCE</scope>
    <source>
        <strain evidence="2">Expedition CK06-06</strain>
    </source>
</reference>
<name>X1FTH6_9ZZZZ</name>
<evidence type="ECO:0000313" key="2">
    <source>
        <dbReference type="EMBL" id="GAH35845.1"/>
    </source>
</evidence>
<protein>
    <submittedName>
        <fullName evidence="2">Uncharacterized protein</fullName>
    </submittedName>
</protein>
<accession>X1FTH6</accession>
<evidence type="ECO:0000256" key="1">
    <source>
        <dbReference type="SAM" id="MobiDB-lite"/>
    </source>
</evidence>
<feature type="region of interest" description="Disordered" evidence="1">
    <location>
        <begin position="1"/>
        <end position="28"/>
    </location>
</feature>
<sequence length="49" mass="5457">GGSTDPDRERSTTWSPQGPQSFLMGETKRVGPRGVHCLIVVQRQKSEFL</sequence>
<gene>
    <name evidence="2" type="ORF">S03H2_25786</name>
</gene>
<organism evidence="2">
    <name type="scientific">marine sediment metagenome</name>
    <dbReference type="NCBI Taxonomy" id="412755"/>
    <lineage>
        <taxon>unclassified sequences</taxon>
        <taxon>metagenomes</taxon>
        <taxon>ecological metagenomes</taxon>
    </lineage>
</organism>
<comment type="caution">
    <text evidence="2">The sequence shown here is derived from an EMBL/GenBank/DDBJ whole genome shotgun (WGS) entry which is preliminary data.</text>
</comment>
<feature type="compositionally biased region" description="Basic and acidic residues" evidence="1">
    <location>
        <begin position="1"/>
        <end position="11"/>
    </location>
</feature>
<dbReference type="EMBL" id="BARU01014704">
    <property type="protein sequence ID" value="GAH35845.1"/>
    <property type="molecule type" value="Genomic_DNA"/>
</dbReference>